<organism evidence="2">
    <name type="scientific">Triticum urartu</name>
    <name type="common">Red wild einkorn</name>
    <name type="synonym">Crithodium urartu</name>
    <dbReference type="NCBI Taxonomy" id="4572"/>
    <lineage>
        <taxon>Eukaryota</taxon>
        <taxon>Viridiplantae</taxon>
        <taxon>Streptophyta</taxon>
        <taxon>Embryophyta</taxon>
        <taxon>Tracheophyta</taxon>
        <taxon>Spermatophyta</taxon>
        <taxon>Magnoliopsida</taxon>
        <taxon>Liliopsida</taxon>
        <taxon>Poales</taxon>
        <taxon>Poaceae</taxon>
        <taxon>BOP clade</taxon>
        <taxon>Pooideae</taxon>
        <taxon>Triticodae</taxon>
        <taxon>Triticeae</taxon>
        <taxon>Triticinae</taxon>
        <taxon>Triticum</taxon>
    </lineage>
</organism>
<name>M8A4B9_TRIUA</name>
<dbReference type="EMBL" id="KD120099">
    <property type="protein sequence ID" value="EMS59495.1"/>
    <property type="molecule type" value="Genomic_DNA"/>
</dbReference>
<feature type="compositionally biased region" description="Acidic residues" evidence="1">
    <location>
        <begin position="7"/>
        <end position="19"/>
    </location>
</feature>
<proteinExistence type="predicted"/>
<protein>
    <submittedName>
        <fullName evidence="2">Uncharacterized protein</fullName>
    </submittedName>
</protein>
<feature type="compositionally biased region" description="Polar residues" evidence="1">
    <location>
        <begin position="192"/>
        <end position="202"/>
    </location>
</feature>
<feature type="region of interest" description="Disordered" evidence="1">
    <location>
        <begin position="85"/>
        <end position="202"/>
    </location>
</feature>
<dbReference type="AlphaFoldDB" id="M8A4B9"/>
<feature type="compositionally biased region" description="Basic residues" evidence="1">
    <location>
        <begin position="161"/>
        <end position="173"/>
    </location>
</feature>
<evidence type="ECO:0000313" key="2">
    <source>
        <dbReference type="EMBL" id="EMS59495.1"/>
    </source>
</evidence>
<feature type="compositionally biased region" description="Low complexity" evidence="1">
    <location>
        <begin position="112"/>
        <end position="131"/>
    </location>
</feature>
<dbReference type="OMA" id="KPHQRQY"/>
<feature type="compositionally biased region" description="Basic and acidic residues" evidence="1">
    <location>
        <begin position="146"/>
        <end position="160"/>
    </location>
</feature>
<reference evidence="2" key="1">
    <citation type="journal article" date="2013" name="Nature">
        <title>Draft genome of the wheat A-genome progenitor Triticum urartu.</title>
        <authorList>
            <person name="Ling H.Q."/>
            <person name="Zhao S."/>
            <person name="Liu D."/>
            <person name="Wang J."/>
            <person name="Sun H."/>
            <person name="Zhang C."/>
            <person name="Fan H."/>
            <person name="Li D."/>
            <person name="Dong L."/>
            <person name="Tao Y."/>
            <person name="Gao C."/>
            <person name="Wu H."/>
            <person name="Li Y."/>
            <person name="Cui Y."/>
            <person name="Guo X."/>
            <person name="Zheng S."/>
            <person name="Wang B."/>
            <person name="Yu K."/>
            <person name="Liang Q."/>
            <person name="Yang W."/>
            <person name="Lou X."/>
            <person name="Chen J."/>
            <person name="Feng M."/>
            <person name="Jian J."/>
            <person name="Zhang X."/>
            <person name="Luo G."/>
            <person name="Jiang Y."/>
            <person name="Liu J."/>
            <person name="Wang Z."/>
            <person name="Sha Y."/>
            <person name="Zhang B."/>
            <person name="Wu H."/>
            <person name="Tang D."/>
            <person name="Shen Q."/>
            <person name="Xue P."/>
            <person name="Zou S."/>
            <person name="Wang X."/>
            <person name="Liu X."/>
            <person name="Wang F."/>
            <person name="Yang Y."/>
            <person name="An X."/>
            <person name="Dong Z."/>
            <person name="Zhang K."/>
            <person name="Zhang X."/>
            <person name="Luo M.C."/>
            <person name="Dvorak J."/>
            <person name="Tong Y."/>
            <person name="Wang J."/>
            <person name="Yang H."/>
            <person name="Li Z."/>
            <person name="Wang D."/>
            <person name="Zhang A."/>
            <person name="Wang J."/>
        </authorList>
    </citation>
    <scope>NUCLEOTIDE SEQUENCE</scope>
</reference>
<accession>M8A4B9</accession>
<gene>
    <name evidence="2" type="ORF">TRIUR3_17978</name>
</gene>
<evidence type="ECO:0000256" key="1">
    <source>
        <dbReference type="SAM" id="MobiDB-lite"/>
    </source>
</evidence>
<feature type="region of interest" description="Disordered" evidence="1">
    <location>
        <begin position="1"/>
        <end position="53"/>
    </location>
</feature>
<sequence>MSKVEMGEEEQEQEGTAVDDPEKKTNKASAAGTLSLPSPSMREALSLSLREQHHDEEVELKWAAIERLPTRDRLHTSLPLHANATHPLEPVDWYKAPQQDKKIQTGPWGTNPLLQPSQAAEAPPLLLSPLPHRAGMTLEFADGLNTDEKSSTSALEDQHGGKRRRTAISKPHQRQYISEILGAPPQAHDPASASTIGKTSTP</sequence>